<dbReference type="InterPro" id="IPR029005">
    <property type="entry name" value="LIM-bd/SEUSS"/>
</dbReference>
<dbReference type="PANTHER" id="PTHR10378">
    <property type="entry name" value="LIM DOMAIN-BINDING PROTEIN"/>
    <property type="match status" value="1"/>
</dbReference>
<feature type="compositionally biased region" description="Low complexity" evidence="1">
    <location>
        <begin position="574"/>
        <end position="588"/>
    </location>
</feature>
<feature type="region of interest" description="Disordered" evidence="1">
    <location>
        <begin position="319"/>
        <end position="391"/>
    </location>
</feature>
<feature type="region of interest" description="Disordered" evidence="1">
    <location>
        <begin position="38"/>
        <end position="65"/>
    </location>
</feature>
<evidence type="ECO:0000256" key="1">
    <source>
        <dbReference type="SAM" id="MobiDB-lite"/>
    </source>
</evidence>
<comment type="caution">
    <text evidence="2">The sequence shown here is derived from an EMBL/GenBank/DDBJ whole genome shotgun (WGS) entry which is preliminary data.</text>
</comment>
<protein>
    <submittedName>
        <fullName evidence="2">Expressed protein</fullName>
    </submittedName>
</protein>
<feature type="compositionally biased region" description="Basic and acidic residues" evidence="1">
    <location>
        <begin position="665"/>
        <end position="680"/>
    </location>
</feature>
<organism evidence="2 3">
    <name type="scientific">Phakopsora pachyrhizi</name>
    <name type="common">Asian soybean rust disease fungus</name>
    <dbReference type="NCBI Taxonomy" id="170000"/>
    <lineage>
        <taxon>Eukaryota</taxon>
        <taxon>Fungi</taxon>
        <taxon>Dikarya</taxon>
        <taxon>Basidiomycota</taxon>
        <taxon>Pucciniomycotina</taxon>
        <taxon>Pucciniomycetes</taxon>
        <taxon>Pucciniales</taxon>
        <taxon>Phakopsoraceae</taxon>
        <taxon>Phakopsora</taxon>
    </lineage>
</organism>
<keyword evidence="3" id="KW-1185">Reference proteome</keyword>
<proteinExistence type="predicted"/>
<feature type="compositionally biased region" description="Polar residues" evidence="1">
    <location>
        <begin position="49"/>
        <end position="60"/>
    </location>
</feature>
<gene>
    <name evidence="2" type="ORF">PPACK8108_LOCUS4408</name>
</gene>
<evidence type="ECO:0000313" key="2">
    <source>
        <dbReference type="EMBL" id="CAH7669767.1"/>
    </source>
</evidence>
<feature type="compositionally biased region" description="Polar residues" evidence="1">
    <location>
        <begin position="620"/>
        <end position="633"/>
    </location>
</feature>
<dbReference type="Proteomes" id="UP001153365">
    <property type="component" value="Unassembled WGS sequence"/>
</dbReference>
<dbReference type="AlphaFoldDB" id="A0AAV0APL5"/>
<dbReference type="EMBL" id="CALTRL010000805">
    <property type="protein sequence ID" value="CAH7669767.1"/>
    <property type="molecule type" value="Genomic_DNA"/>
</dbReference>
<feature type="region of interest" description="Disordered" evidence="1">
    <location>
        <begin position="1"/>
        <end position="22"/>
    </location>
</feature>
<evidence type="ECO:0000313" key="3">
    <source>
        <dbReference type="Proteomes" id="UP001153365"/>
    </source>
</evidence>
<reference evidence="2" key="1">
    <citation type="submission" date="2022-06" db="EMBL/GenBank/DDBJ databases">
        <authorList>
            <consortium name="SYNGENTA / RWTH Aachen University"/>
        </authorList>
    </citation>
    <scope>NUCLEOTIDE SEQUENCE</scope>
</reference>
<feature type="compositionally biased region" description="Polar residues" evidence="1">
    <location>
        <begin position="319"/>
        <end position="338"/>
    </location>
</feature>
<feature type="region of interest" description="Disordered" evidence="1">
    <location>
        <begin position="464"/>
        <end position="717"/>
    </location>
</feature>
<sequence>MVPPAVQSSFAASGSSSHPASVHPGFMMNSSINVPSNAIPRPSVEANGSLASQSSHSPTRSIEARGLDQKNSLAHQLVANGINSPIPLVSARETFDRASVSGSAGGDGLASQLSTAPGFGPGLIKIYRFFDQLNHVGKQQDPMQYLHQMVNDYFTECAIFKISLWDQKTDQSKAFEIPIASLARFFHVFFEAGAVSMSPSLHNPVELLLVQPIIHHNPESSVRTPVGTRHMGYALECEDCTWSIKYRQGVKVDIPGKFSANMFKFGVVTSQPGEGVGSGTVDVLKMDSFEFIGNSHIEWICRDALTVETIDQALCSPQTDLRNSEGLSDSTSSRNSGNHAAPSPSTPTQTKAAPKGRRQSAGGRKKSLQSSEDAKVQSELSALNQAEKPHHPIIKTIRVEVSTAPVSPVGSFGIPEKSMRCLELIEGVAQLAPLMKFGTENGLLPLESLRQYTERAREQNSSMMNSNELPNHCPGPQSNLNTPADQALDTIPKESNGSPCPVRSPSNPESNVKVEKNSLVDYQPGNDASNHQNEEGVSGHGKMNHNLNGEHSKTRRSSLISNRTNGLPPIVPPTSSSMTISNNSSSDSQLNDQRMDFFNSSSQDILPDSPCRINNAGIGLNQQSDGIKPNGTSEVERDDQGGMLIEGNQLKRKASKSTIISPNGVDEREESKVDKVDEKNSSNSSNDDQVGKSKDVDGDASSPNCRRNRPRMESKSN</sequence>
<feature type="compositionally biased region" description="Polar residues" evidence="1">
    <location>
        <begin position="493"/>
        <end position="510"/>
    </location>
</feature>
<feature type="compositionally biased region" description="Basic residues" evidence="1">
    <location>
        <begin position="354"/>
        <end position="367"/>
    </location>
</feature>
<dbReference type="Pfam" id="PF01803">
    <property type="entry name" value="LIM_bind"/>
    <property type="match status" value="1"/>
</dbReference>
<name>A0AAV0APL5_PHAPC</name>
<accession>A0AAV0APL5</accession>